<evidence type="ECO:0000313" key="1">
    <source>
        <dbReference type="EMBL" id="KAH7660997.1"/>
    </source>
</evidence>
<proteinExistence type="predicted"/>
<sequence length="713" mass="78953">MASRSPSPTPSKTPDTSIRKSGSFHNLSKHSISPDVHQRSSGLKAGTPLRSLHASLELKENERDHHSLRQGKVKSPAMASLKNFMAPTISASSKVVAASPRRRILGDRNEMVSVSDSPKSETRMMDLEIKKSSEDVVVPKFPISPVCDSLPPYDPLTNYLSPRPQFLRYKPNHRVEKCYLKKDVAFFDEPEGDGISDDSFLSDCFTDITEEMQSSDLQKSSQEEEEEEDEEEEVQVETKPQIVHIQTTQSTSRSKLVPFLLVLVMACLCIPLSDSPLVVSPSSVLKEGSSAKVEIREYLTDIAAFAKLNLEGLSDRMSHWSVNTMSYLATMPWLQKDGDFGVFRLPNMSTTASDEDVAIDFSFSETRPNQEHWNVELETEQFLIEDVEELEEEVEELENGGFLGPEPEVKEVEETDEVNESEMGIVALHDVLENDHEAPTVEEVAKEDYTSVASDMEGKTKENPLSIHPVNGELGIVENQEDTDELNSIVEILPVAGFDGKQSIKAAKEDSKAAASETEGKTEESLLGIHPVSDELGMMENQTDTHELNSTVEMLPVAGFDGKHSTLKLKEIMNHGARIFIAVIAVIGAIVVLYLKRRKSSADGNHSLNDKYGNVTQKFTEEVEMAGYSGSSSDGSSLNNKTSFDRQRARRAKLEDSLGHERSLRRDSSASSSISYGSFTTYERLSAKKGAKDESAVTPVRRSSRIRNQVVSP</sequence>
<dbReference type="EMBL" id="CM037025">
    <property type="protein sequence ID" value="KAH7660997.1"/>
    <property type="molecule type" value="Genomic_DNA"/>
</dbReference>
<organism evidence="1 2">
    <name type="scientific">Dioscorea alata</name>
    <name type="common">Purple yam</name>
    <dbReference type="NCBI Taxonomy" id="55571"/>
    <lineage>
        <taxon>Eukaryota</taxon>
        <taxon>Viridiplantae</taxon>
        <taxon>Streptophyta</taxon>
        <taxon>Embryophyta</taxon>
        <taxon>Tracheophyta</taxon>
        <taxon>Spermatophyta</taxon>
        <taxon>Magnoliopsida</taxon>
        <taxon>Liliopsida</taxon>
        <taxon>Dioscoreales</taxon>
        <taxon>Dioscoreaceae</taxon>
        <taxon>Dioscorea</taxon>
    </lineage>
</organism>
<protein>
    <submittedName>
        <fullName evidence="1">Uncharacterized protein</fullName>
    </submittedName>
</protein>
<gene>
    <name evidence="1" type="ORF">IHE45_15G033300</name>
</gene>
<keyword evidence="2" id="KW-1185">Reference proteome</keyword>
<name>A0ACB7UKK4_DIOAL</name>
<reference evidence="2" key="1">
    <citation type="journal article" date="2022" name="Nat. Commun.">
        <title>Chromosome evolution and the genetic basis of agronomically important traits in greater yam.</title>
        <authorList>
            <person name="Bredeson J.V."/>
            <person name="Lyons J.B."/>
            <person name="Oniyinde I.O."/>
            <person name="Okereke N.R."/>
            <person name="Kolade O."/>
            <person name="Nnabue I."/>
            <person name="Nwadili C.O."/>
            <person name="Hribova E."/>
            <person name="Parker M."/>
            <person name="Nwogha J."/>
            <person name="Shu S."/>
            <person name="Carlson J."/>
            <person name="Kariba R."/>
            <person name="Muthemba S."/>
            <person name="Knop K."/>
            <person name="Barton G.J."/>
            <person name="Sherwood A.V."/>
            <person name="Lopez-Montes A."/>
            <person name="Asiedu R."/>
            <person name="Jamnadass R."/>
            <person name="Muchugi A."/>
            <person name="Goodstein D."/>
            <person name="Egesi C.N."/>
            <person name="Featherston J."/>
            <person name="Asfaw A."/>
            <person name="Simpson G.G."/>
            <person name="Dolezel J."/>
            <person name="Hendre P.S."/>
            <person name="Van Deynze A."/>
            <person name="Kumar P.L."/>
            <person name="Obidiegwu J.E."/>
            <person name="Bhattacharjee R."/>
            <person name="Rokhsar D.S."/>
        </authorList>
    </citation>
    <scope>NUCLEOTIDE SEQUENCE [LARGE SCALE GENOMIC DNA]</scope>
    <source>
        <strain evidence="2">cv. TDa95/00328</strain>
    </source>
</reference>
<accession>A0ACB7UKK4</accession>
<dbReference type="Proteomes" id="UP000827976">
    <property type="component" value="Chromosome 15"/>
</dbReference>
<comment type="caution">
    <text evidence="1">The sequence shown here is derived from an EMBL/GenBank/DDBJ whole genome shotgun (WGS) entry which is preliminary data.</text>
</comment>
<evidence type="ECO:0000313" key="2">
    <source>
        <dbReference type="Proteomes" id="UP000827976"/>
    </source>
</evidence>